<evidence type="ECO:0000259" key="12">
    <source>
        <dbReference type="PROSITE" id="PS50109"/>
    </source>
</evidence>
<feature type="domain" description="PAC" evidence="15">
    <location>
        <begin position="1055"/>
        <end position="1107"/>
    </location>
</feature>
<feature type="domain" description="PAS" evidence="14">
    <location>
        <begin position="983"/>
        <end position="1053"/>
    </location>
</feature>
<evidence type="ECO:0000256" key="4">
    <source>
        <dbReference type="ARBA" id="ARBA00022553"/>
    </source>
</evidence>
<protein>
    <recommendedName>
        <fullName evidence="3">histidine kinase</fullName>
        <ecNumber evidence="3">2.7.13.3</ecNumber>
    </recommendedName>
</protein>
<dbReference type="Pfam" id="PF00072">
    <property type="entry name" value="Response_reg"/>
    <property type="match status" value="1"/>
</dbReference>
<dbReference type="SUPFAM" id="SSF55781">
    <property type="entry name" value="GAF domain-like"/>
    <property type="match status" value="3"/>
</dbReference>
<dbReference type="FunFam" id="3.30.565.10:FF:000006">
    <property type="entry name" value="Sensor histidine kinase WalK"/>
    <property type="match status" value="1"/>
</dbReference>
<dbReference type="Gene3D" id="1.10.287.130">
    <property type="match status" value="1"/>
</dbReference>
<evidence type="ECO:0000313" key="17">
    <source>
        <dbReference type="Proteomes" id="UP000654482"/>
    </source>
</evidence>
<dbReference type="NCBIfam" id="TIGR00229">
    <property type="entry name" value="sensory_box"/>
    <property type="match status" value="2"/>
</dbReference>
<dbReference type="InterPro" id="IPR000700">
    <property type="entry name" value="PAS-assoc_C"/>
</dbReference>
<dbReference type="Pfam" id="PF01590">
    <property type="entry name" value="GAF"/>
    <property type="match status" value="2"/>
</dbReference>
<reference evidence="16" key="1">
    <citation type="submission" date="2020-10" db="EMBL/GenBank/DDBJ databases">
        <authorList>
            <person name="Castelo-Branco R."/>
            <person name="Eusebio N."/>
            <person name="Adriana R."/>
            <person name="Vieira A."/>
            <person name="Brugerolle De Fraissinette N."/>
            <person name="Rezende De Castro R."/>
            <person name="Schneider M.P."/>
            <person name="Vasconcelos V."/>
            <person name="Leao P.N."/>
        </authorList>
    </citation>
    <scope>NUCLEOTIDE SEQUENCE</scope>
    <source>
        <strain evidence="16">LEGE 07157</strain>
    </source>
</reference>
<dbReference type="GO" id="GO:0009927">
    <property type="term" value="F:histidine phosphotransfer kinase activity"/>
    <property type="evidence" value="ECO:0007669"/>
    <property type="project" value="TreeGrafter"/>
</dbReference>
<feature type="modified residue" description="4-aspartylphosphate" evidence="9">
    <location>
        <position position="61"/>
    </location>
</feature>
<dbReference type="CDD" id="cd16922">
    <property type="entry name" value="HATPase_EvgS-ArcB-TorS-like"/>
    <property type="match status" value="1"/>
</dbReference>
<dbReference type="PANTHER" id="PTHR43047">
    <property type="entry name" value="TWO-COMPONENT HISTIDINE PROTEIN KINASE"/>
    <property type="match status" value="1"/>
</dbReference>
<keyword evidence="4 9" id="KW-0597">Phosphoprotein</keyword>
<evidence type="ECO:0000259" key="11">
    <source>
        <dbReference type="PROSITE" id="PS50046"/>
    </source>
</evidence>
<dbReference type="RefSeq" id="WP_194030750.1">
    <property type="nucleotide sequence ID" value="NZ_JADEWZ010000028.1"/>
</dbReference>
<feature type="coiled-coil region" evidence="10">
    <location>
        <begin position="618"/>
        <end position="649"/>
    </location>
</feature>
<dbReference type="InterPro" id="IPR001789">
    <property type="entry name" value="Sig_transdc_resp-reg_receiver"/>
</dbReference>
<gene>
    <name evidence="16" type="ORF">IQ249_17325</name>
</gene>
<dbReference type="InterPro" id="IPR011006">
    <property type="entry name" value="CheY-like_superfamily"/>
</dbReference>
<evidence type="ECO:0000256" key="9">
    <source>
        <dbReference type="PROSITE-ProRule" id="PRU00169"/>
    </source>
</evidence>
<dbReference type="Gene3D" id="3.30.450.40">
    <property type="match status" value="3"/>
</dbReference>
<dbReference type="EMBL" id="JADEWZ010000028">
    <property type="protein sequence ID" value="MBE9117661.1"/>
    <property type="molecule type" value="Genomic_DNA"/>
</dbReference>
<evidence type="ECO:0000256" key="1">
    <source>
        <dbReference type="ARBA" id="ARBA00000085"/>
    </source>
</evidence>
<organism evidence="16 17">
    <name type="scientific">Lusitaniella coriacea LEGE 07157</name>
    <dbReference type="NCBI Taxonomy" id="945747"/>
    <lineage>
        <taxon>Bacteria</taxon>
        <taxon>Bacillati</taxon>
        <taxon>Cyanobacteriota</taxon>
        <taxon>Cyanophyceae</taxon>
        <taxon>Spirulinales</taxon>
        <taxon>Lusitaniellaceae</taxon>
        <taxon>Lusitaniella</taxon>
    </lineage>
</organism>
<feature type="domain" description="Phytochrome chromophore attachment site" evidence="11">
    <location>
        <begin position="799"/>
        <end position="934"/>
    </location>
</feature>
<dbReference type="CDD" id="cd19920">
    <property type="entry name" value="REC_PA4781-like"/>
    <property type="match status" value="1"/>
</dbReference>
<dbReference type="InterPro" id="IPR003661">
    <property type="entry name" value="HisK_dim/P_dom"/>
</dbReference>
<dbReference type="InterPro" id="IPR029016">
    <property type="entry name" value="GAF-like_dom_sf"/>
</dbReference>
<dbReference type="SMART" id="SM00065">
    <property type="entry name" value="GAF"/>
    <property type="match status" value="3"/>
</dbReference>
<dbReference type="InterPro" id="IPR016132">
    <property type="entry name" value="Phyto_chromo_attachment"/>
</dbReference>
<dbReference type="PROSITE" id="PS50046">
    <property type="entry name" value="PHYTOCHROME_2"/>
    <property type="match status" value="1"/>
</dbReference>
<dbReference type="CDD" id="cd00082">
    <property type="entry name" value="HisKA"/>
    <property type="match status" value="1"/>
</dbReference>
<evidence type="ECO:0000256" key="5">
    <source>
        <dbReference type="ARBA" id="ARBA00022679"/>
    </source>
</evidence>
<evidence type="ECO:0000256" key="8">
    <source>
        <dbReference type="ARBA" id="ARBA00023136"/>
    </source>
</evidence>
<keyword evidence="10" id="KW-0175">Coiled coil</keyword>
<sequence>MTHRDNGTVQRSILVVDDTPANLHLLVRLLRQQGYNARAAINGNLALSGAKTMPPDLILLDIMMPDMNGYEVCSLLKADEQTKDIPVIFISAIDDAMDKARAFAVGGVDYIPKPFQQAEVLARVENQLRLRSAQQQLQSQNLRLQNFSASLKQLHRLNTTAYNQLEALFSDYLQTGCEILGFPAGIISFIDREIYKIHSIQSNFEFLSPNLELNLKDTYCAEVVEKGKTVIYPLVSEIVALRDRALYQNWHIESYIGTPIWVNSSIYGTLNFCSPDRKARDANNAHAQEIIELMAQSLGKWIESYHAEMKRQRAEEETQLLLSVTQAISQAADFSMALDAALEQVCEASGWSYGEAWIPNPDESKLECSPAWYYNDDTQDDSQMLTKIQKFRKASRGLTFTKGVGLVGRVWEQAQPEYMQNPAAESGTAFVRYEIAQTCGVTLGLGVPILMPPVFSLGQEQPGRVLAVLIFFMFESSVPKSYPEDERLAELVSSVATQLGTVMQQKQAEAQLRALFAAMDDLVIIRNRAGRCLNVAPTNTTNLEKPAEELRGTTLHDILPQDTADLLLGCIQQTLDGKQTTRVEYSVTIGDREVWLDARLSPLSRDTAIFVARDISDRVQAESQLQQLAAELEERVKQRTTQLQEANQILRAVLDAVPGFVSWIGLDATKPSLIQGESPVPNLHYLGVNRLLADSLQLPPEHFIGQNLGFFTPDSSFTKFMNRFFLDERSSDSEVIRIEVNQEKHDYLVVAQKYQNNTAAVSVGIDITPRIQAEQKLQNAYQKLQLLSELTLKIRQSLDLQEILQIAVLEVQKLLNADRVLIVEIESQDYGVAIQEAVLPGLPKAENRYLDVPCTQENTEAFQQGQCIVVNDIEQFKGTPQELQNLQALQVKAKLVMPIFIQKRLWGALIVHQCYQPRQWHSDEIELLQQLADQIGIALSQAQLLNHLEELVAERTAKLRQANSSLQQEIDVRLQAEAALRDSERQLRLIADALPVLVAYVDIDEYYRFNNQAYEEWFGVPLNQITGRSMRDVLGENYYQSIRESVTLALSGDRVNFEIQAPEMNGISRYISITYIPDFGSQQQVKGFFSVAIDLSDRKAIEQMKDEFLSIASHELRTPLTSIRGSLGLLATGRLGELSSQGQRMLDIAVSNTDRLTRLINDILDLQRIESGRVKMVKKACNAVDLIVQAAEAMQAMADEARVTLHLQVEHQIFVGSVPPISLWVDPDQILQTLTNLISNAIKFSYPEGTIWIGVSQQSRLSDDTLSTASPASPEVLFQVVDQGRGIPKDKLESIFGRFQQVDASDSREKGGTGLGLPICREIIKQHGGKIWVESVPHQGSTFYFTLPAQPPDDSPEE</sequence>
<dbReference type="Gene3D" id="3.40.50.2300">
    <property type="match status" value="1"/>
</dbReference>
<dbReference type="Gene3D" id="3.30.565.10">
    <property type="entry name" value="Histidine kinase-like ATPase, C-terminal domain"/>
    <property type="match status" value="1"/>
</dbReference>
<feature type="domain" description="Response regulatory" evidence="13">
    <location>
        <begin position="12"/>
        <end position="128"/>
    </location>
</feature>
<dbReference type="FunFam" id="1.10.287.130:FF:000001">
    <property type="entry name" value="Two-component sensor histidine kinase"/>
    <property type="match status" value="1"/>
</dbReference>
<dbReference type="Pfam" id="PF02518">
    <property type="entry name" value="HATPase_c"/>
    <property type="match status" value="1"/>
</dbReference>
<evidence type="ECO:0000259" key="15">
    <source>
        <dbReference type="PROSITE" id="PS50113"/>
    </source>
</evidence>
<dbReference type="CDD" id="cd00130">
    <property type="entry name" value="PAS"/>
    <property type="match status" value="2"/>
</dbReference>
<dbReference type="SMART" id="SM00448">
    <property type="entry name" value="REC"/>
    <property type="match status" value="1"/>
</dbReference>
<dbReference type="Pfam" id="PF00512">
    <property type="entry name" value="HisKA"/>
    <property type="match status" value="1"/>
</dbReference>
<keyword evidence="6" id="KW-0418">Kinase</keyword>
<evidence type="ECO:0000256" key="3">
    <source>
        <dbReference type="ARBA" id="ARBA00012438"/>
    </source>
</evidence>
<dbReference type="PROSITE" id="PS50110">
    <property type="entry name" value="RESPONSE_REGULATORY"/>
    <property type="match status" value="1"/>
</dbReference>
<evidence type="ECO:0000313" key="16">
    <source>
        <dbReference type="EMBL" id="MBE9117661.1"/>
    </source>
</evidence>
<dbReference type="PROSITE" id="PS50112">
    <property type="entry name" value="PAS"/>
    <property type="match status" value="1"/>
</dbReference>
<dbReference type="SMART" id="SM00387">
    <property type="entry name" value="HATPase_c"/>
    <property type="match status" value="1"/>
</dbReference>
<keyword evidence="7" id="KW-0902">Two-component regulatory system</keyword>
<comment type="caution">
    <text evidence="16">The sequence shown here is derived from an EMBL/GenBank/DDBJ whole genome shotgun (WGS) entry which is preliminary data.</text>
</comment>
<proteinExistence type="inferred from homology"/>
<dbReference type="InterPro" id="IPR004358">
    <property type="entry name" value="Sig_transdc_His_kin-like_C"/>
</dbReference>
<keyword evidence="8" id="KW-0472">Membrane</keyword>
<dbReference type="GO" id="GO:0005886">
    <property type="term" value="C:plasma membrane"/>
    <property type="evidence" value="ECO:0007669"/>
    <property type="project" value="TreeGrafter"/>
</dbReference>
<evidence type="ECO:0000256" key="6">
    <source>
        <dbReference type="ARBA" id="ARBA00022777"/>
    </source>
</evidence>
<dbReference type="Proteomes" id="UP000654482">
    <property type="component" value="Unassembled WGS sequence"/>
</dbReference>
<dbReference type="InterPro" id="IPR013656">
    <property type="entry name" value="PAS_4"/>
</dbReference>
<comment type="similarity">
    <text evidence="2">In the N-terminal section; belongs to the phytochrome family.</text>
</comment>
<name>A0A8J7DYF3_9CYAN</name>
<dbReference type="SUPFAM" id="SSF55874">
    <property type="entry name" value="ATPase domain of HSP90 chaperone/DNA topoisomerase II/histidine kinase"/>
    <property type="match status" value="1"/>
</dbReference>
<dbReference type="Pfam" id="PF08448">
    <property type="entry name" value="PAS_4"/>
    <property type="match status" value="2"/>
</dbReference>
<dbReference type="SMART" id="SM00388">
    <property type="entry name" value="HisKA"/>
    <property type="match status" value="1"/>
</dbReference>
<evidence type="ECO:0000256" key="7">
    <source>
        <dbReference type="ARBA" id="ARBA00023012"/>
    </source>
</evidence>
<dbReference type="InterPro" id="IPR003594">
    <property type="entry name" value="HATPase_dom"/>
</dbReference>
<dbReference type="PRINTS" id="PR00344">
    <property type="entry name" value="BCTRLSENSOR"/>
</dbReference>
<dbReference type="InterPro" id="IPR005467">
    <property type="entry name" value="His_kinase_dom"/>
</dbReference>
<dbReference type="SUPFAM" id="SSF52172">
    <property type="entry name" value="CheY-like"/>
    <property type="match status" value="1"/>
</dbReference>
<evidence type="ECO:0000256" key="10">
    <source>
        <dbReference type="SAM" id="Coils"/>
    </source>
</evidence>
<accession>A0A8J7DYF3</accession>
<evidence type="ECO:0000259" key="13">
    <source>
        <dbReference type="PROSITE" id="PS50110"/>
    </source>
</evidence>
<dbReference type="SMART" id="SM00091">
    <property type="entry name" value="PAS"/>
    <property type="match status" value="2"/>
</dbReference>
<evidence type="ECO:0000256" key="2">
    <source>
        <dbReference type="ARBA" id="ARBA00006402"/>
    </source>
</evidence>
<dbReference type="InterPro" id="IPR003018">
    <property type="entry name" value="GAF"/>
</dbReference>
<dbReference type="InterPro" id="IPR000014">
    <property type="entry name" value="PAS"/>
</dbReference>
<dbReference type="EC" id="2.7.13.3" evidence="3"/>
<dbReference type="GO" id="GO:0000155">
    <property type="term" value="F:phosphorelay sensor kinase activity"/>
    <property type="evidence" value="ECO:0007669"/>
    <property type="project" value="InterPro"/>
</dbReference>
<dbReference type="PROSITE" id="PS50109">
    <property type="entry name" value="HIS_KIN"/>
    <property type="match status" value="1"/>
</dbReference>
<feature type="domain" description="Histidine kinase" evidence="12">
    <location>
        <begin position="1111"/>
        <end position="1351"/>
    </location>
</feature>
<evidence type="ECO:0000259" key="14">
    <source>
        <dbReference type="PROSITE" id="PS50112"/>
    </source>
</evidence>
<dbReference type="SUPFAM" id="SSF47384">
    <property type="entry name" value="Homodimeric domain of signal transducing histidine kinase"/>
    <property type="match status" value="1"/>
</dbReference>
<dbReference type="InterPro" id="IPR036097">
    <property type="entry name" value="HisK_dim/P_sf"/>
</dbReference>
<dbReference type="Gene3D" id="3.30.450.20">
    <property type="entry name" value="PAS domain"/>
    <property type="match status" value="3"/>
</dbReference>
<dbReference type="InterPro" id="IPR036890">
    <property type="entry name" value="HATPase_C_sf"/>
</dbReference>
<keyword evidence="17" id="KW-1185">Reference proteome</keyword>
<dbReference type="InterPro" id="IPR035965">
    <property type="entry name" value="PAS-like_dom_sf"/>
</dbReference>
<keyword evidence="5" id="KW-0808">Transferase</keyword>
<dbReference type="SUPFAM" id="SSF55785">
    <property type="entry name" value="PYP-like sensor domain (PAS domain)"/>
    <property type="match status" value="3"/>
</dbReference>
<dbReference type="PANTHER" id="PTHR43047:SF72">
    <property type="entry name" value="OSMOSENSING HISTIDINE PROTEIN KINASE SLN1"/>
    <property type="match status" value="1"/>
</dbReference>
<comment type="catalytic activity">
    <reaction evidence="1">
        <text>ATP + protein L-histidine = ADP + protein N-phospho-L-histidine.</text>
        <dbReference type="EC" id="2.7.13.3"/>
    </reaction>
</comment>
<dbReference type="PROSITE" id="PS50113">
    <property type="entry name" value="PAC"/>
    <property type="match status" value="1"/>
</dbReference>